<comment type="caution">
    <text evidence="1">The sequence shown here is derived from an EMBL/GenBank/DDBJ whole genome shotgun (WGS) entry which is preliminary data.</text>
</comment>
<proteinExistence type="predicted"/>
<reference evidence="1 2" key="1">
    <citation type="submission" date="2021-06" db="EMBL/GenBank/DDBJ databases">
        <authorList>
            <person name="Palmer J.M."/>
        </authorList>
    </citation>
    <scope>NUCLEOTIDE SEQUENCE [LARGE SCALE GENOMIC DNA]</scope>
    <source>
        <strain evidence="1 2">AS_MEX2019</strain>
        <tissue evidence="1">Muscle</tissue>
    </source>
</reference>
<protein>
    <submittedName>
        <fullName evidence="1">Uncharacterized protein</fullName>
    </submittedName>
</protein>
<keyword evidence="2" id="KW-1185">Reference proteome</keyword>
<gene>
    <name evidence="1" type="ORF">AMECASPLE_036872</name>
</gene>
<evidence type="ECO:0000313" key="1">
    <source>
        <dbReference type="EMBL" id="MEQ2316875.1"/>
    </source>
</evidence>
<dbReference type="Proteomes" id="UP001469553">
    <property type="component" value="Unassembled WGS sequence"/>
</dbReference>
<dbReference type="EMBL" id="JAHRIP010090643">
    <property type="protein sequence ID" value="MEQ2316875.1"/>
    <property type="molecule type" value="Genomic_DNA"/>
</dbReference>
<evidence type="ECO:0000313" key="2">
    <source>
        <dbReference type="Proteomes" id="UP001469553"/>
    </source>
</evidence>
<name>A0ABV1AFA8_9TELE</name>
<feature type="non-terminal residue" evidence="1">
    <location>
        <position position="1"/>
    </location>
</feature>
<organism evidence="1 2">
    <name type="scientific">Ameca splendens</name>
    <dbReference type="NCBI Taxonomy" id="208324"/>
    <lineage>
        <taxon>Eukaryota</taxon>
        <taxon>Metazoa</taxon>
        <taxon>Chordata</taxon>
        <taxon>Craniata</taxon>
        <taxon>Vertebrata</taxon>
        <taxon>Euteleostomi</taxon>
        <taxon>Actinopterygii</taxon>
        <taxon>Neopterygii</taxon>
        <taxon>Teleostei</taxon>
        <taxon>Neoteleostei</taxon>
        <taxon>Acanthomorphata</taxon>
        <taxon>Ovalentaria</taxon>
        <taxon>Atherinomorphae</taxon>
        <taxon>Cyprinodontiformes</taxon>
        <taxon>Goodeidae</taxon>
        <taxon>Ameca</taxon>
    </lineage>
</organism>
<accession>A0ABV1AFA8</accession>
<sequence length="81" mass="9276">KGEPDESESDDPDVMDNFSIHFLRMIRLLLEKSHWNQFWLCFSLGITGPSHQTPEAEGFSQFRSTVHVPPFPFIPALCQSV</sequence>